<reference evidence="2 3" key="1">
    <citation type="submission" date="2020-01" db="EMBL/GenBank/DDBJ databases">
        <title>Paenibacillus soybeanensis sp. nov. isolated from the nodules of soybean (Glycine max(L.) Merr).</title>
        <authorList>
            <person name="Wang H."/>
        </authorList>
    </citation>
    <scope>NUCLEOTIDE SEQUENCE [LARGE SCALE GENOMIC DNA]</scope>
    <source>
        <strain evidence="2 3">DSM 23054</strain>
    </source>
</reference>
<dbReference type="InterPro" id="IPR045385">
    <property type="entry name" value="DUF6526"/>
</dbReference>
<evidence type="ECO:0000313" key="3">
    <source>
        <dbReference type="Proteomes" id="UP000558113"/>
    </source>
</evidence>
<sequence>MTKQNYQNHVRMHPLFHYVGAPLILVSFLGAIVFLCSERTWFSLLFLVCTAGILITFLLVRSYATKLQDRIIRTEENFRHFVLTGAPLDPQLTGSQIIALRFASDQEFPNLCRLAVQQKLTSVQIKQAVQDWKNDEHRV</sequence>
<evidence type="ECO:0000313" key="2">
    <source>
        <dbReference type="EMBL" id="NBC71846.1"/>
    </source>
</evidence>
<dbReference type="Pfam" id="PF20136">
    <property type="entry name" value="DUF6526"/>
    <property type="match status" value="1"/>
</dbReference>
<evidence type="ECO:0000256" key="1">
    <source>
        <dbReference type="SAM" id="Phobius"/>
    </source>
</evidence>
<dbReference type="AlphaFoldDB" id="A0A7X4YSQ2"/>
<organism evidence="2 3">
    <name type="scientific">Paenibacillus sacheonensis</name>
    <dbReference type="NCBI Taxonomy" id="742054"/>
    <lineage>
        <taxon>Bacteria</taxon>
        <taxon>Bacillati</taxon>
        <taxon>Bacillota</taxon>
        <taxon>Bacilli</taxon>
        <taxon>Bacillales</taxon>
        <taxon>Paenibacillaceae</taxon>
        <taxon>Paenibacillus</taxon>
    </lineage>
</organism>
<keyword evidence="3" id="KW-1185">Reference proteome</keyword>
<protein>
    <submittedName>
        <fullName evidence="2">Uncharacterized protein</fullName>
    </submittedName>
</protein>
<dbReference type="Proteomes" id="UP000558113">
    <property type="component" value="Unassembled WGS sequence"/>
</dbReference>
<accession>A0A7X4YSQ2</accession>
<dbReference type="RefSeq" id="WP_161702213.1">
    <property type="nucleotide sequence ID" value="NZ_JAAAMU010000014.1"/>
</dbReference>
<keyword evidence="1" id="KW-0812">Transmembrane</keyword>
<keyword evidence="1" id="KW-0472">Membrane</keyword>
<feature type="transmembrane region" description="Helical" evidence="1">
    <location>
        <begin position="41"/>
        <end position="60"/>
    </location>
</feature>
<dbReference type="EMBL" id="JAAAMU010000014">
    <property type="protein sequence ID" value="NBC71846.1"/>
    <property type="molecule type" value="Genomic_DNA"/>
</dbReference>
<name>A0A7X4YSQ2_9BACL</name>
<keyword evidence="1" id="KW-1133">Transmembrane helix</keyword>
<comment type="caution">
    <text evidence="2">The sequence shown here is derived from an EMBL/GenBank/DDBJ whole genome shotgun (WGS) entry which is preliminary data.</text>
</comment>
<proteinExistence type="predicted"/>
<gene>
    <name evidence="2" type="ORF">GT003_22855</name>
</gene>
<feature type="transmembrane region" description="Helical" evidence="1">
    <location>
        <begin position="15"/>
        <end position="35"/>
    </location>
</feature>
<dbReference type="OrthoDB" id="765463at2"/>